<feature type="domain" description="Phosphatidic acid phosphatase type 2/haloperoxidase" evidence="2">
    <location>
        <begin position="70"/>
        <end position="182"/>
    </location>
</feature>
<evidence type="ECO:0000313" key="3">
    <source>
        <dbReference type="EMBL" id="MEN2785295.1"/>
    </source>
</evidence>
<organism evidence="3 4">
    <name type="scientific">Sphingomonas qilianensis</name>
    <dbReference type="NCBI Taxonomy" id="1736690"/>
    <lineage>
        <taxon>Bacteria</taxon>
        <taxon>Pseudomonadati</taxon>
        <taxon>Pseudomonadota</taxon>
        <taxon>Alphaproteobacteria</taxon>
        <taxon>Sphingomonadales</taxon>
        <taxon>Sphingomonadaceae</taxon>
        <taxon>Sphingomonas</taxon>
    </lineage>
</organism>
<feature type="region of interest" description="Disordered" evidence="1">
    <location>
        <begin position="100"/>
        <end position="120"/>
    </location>
</feature>
<comment type="caution">
    <text evidence="3">The sequence shown here is derived from an EMBL/GenBank/DDBJ whole genome shotgun (WGS) entry which is preliminary data.</text>
</comment>
<accession>A0ABU9XN88</accession>
<dbReference type="InterPro" id="IPR036938">
    <property type="entry name" value="PAP2/HPO_sf"/>
</dbReference>
<evidence type="ECO:0000259" key="2">
    <source>
        <dbReference type="SMART" id="SM00014"/>
    </source>
</evidence>
<dbReference type="PANTHER" id="PTHR14969:SF13">
    <property type="entry name" value="AT30094P"/>
    <property type="match status" value="1"/>
</dbReference>
<protein>
    <submittedName>
        <fullName evidence="3">Phosphatase PAP2 family protein</fullName>
    </submittedName>
</protein>
<dbReference type="SUPFAM" id="SSF48317">
    <property type="entry name" value="Acid phosphatase/Vanadium-dependent haloperoxidase"/>
    <property type="match status" value="1"/>
</dbReference>
<proteinExistence type="predicted"/>
<dbReference type="SMART" id="SM00014">
    <property type="entry name" value="acidPPc"/>
    <property type="match status" value="1"/>
</dbReference>
<sequence>MSKTKKAAAAVVKADRELSHKTAAHRETPAVKRIEAAGDLADQPPLIVLSVVTILVGAVLSRPAVAKNGVRMLASHLVATGLKNVVKHSVDRTRPAKAIDSGEHRFKKGESRDHDQTSFPSGHTAGAVAIASAVAHDAPGAALPAYAVAGAAAAAQLPSGKHYLLDTLAGAVVGYIGEKVASAALHAAEAALDGIRRRQPSAHRPDRSSPT</sequence>
<feature type="compositionally biased region" description="Basic and acidic residues" evidence="1">
    <location>
        <begin position="100"/>
        <end position="116"/>
    </location>
</feature>
<dbReference type="Proteomes" id="UP001404104">
    <property type="component" value="Unassembled WGS sequence"/>
</dbReference>
<evidence type="ECO:0000256" key="1">
    <source>
        <dbReference type="SAM" id="MobiDB-lite"/>
    </source>
</evidence>
<dbReference type="PANTHER" id="PTHR14969">
    <property type="entry name" value="SPHINGOSINE-1-PHOSPHATE PHOSPHOHYDROLASE"/>
    <property type="match status" value="1"/>
</dbReference>
<dbReference type="Gene3D" id="1.20.144.10">
    <property type="entry name" value="Phosphatidic acid phosphatase type 2/haloperoxidase"/>
    <property type="match status" value="1"/>
</dbReference>
<gene>
    <name evidence="3" type="ORF">ABC969_02540</name>
</gene>
<reference evidence="3 4" key="1">
    <citation type="submission" date="2024-05" db="EMBL/GenBank/DDBJ databases">
        <authorList>
            <person name="Liu Q."/>
            <person name="Xin Y.-H."/>
        </authorList>
    </citation>
    <scope>NUCLEOTIDE SEQUENCE [LARGE SCALE GENOMIC DNA]</scope>
    <source>
        <strain evidence="3 4">CGMCC 1.15349</strain>
    </source>
</reference>
<evidence type="ECO:0000313" key="4">
    <source>
        <dbReference type="Proteomes" id="UP001404104"/>
    </source>
</evidence>
<dbReference type="EMBL" id="JBDIMF010000001">
    <property type="protein sequence ID" value="MEN2785295.1"/>
    <property type="molecule type" value="Genomic_DNA"/>
</dbReference>
<dbReference type="InterPro" id="IPR000326">
    <property type="entry name" value="PAP2/HPO"/>
</dbReference>
<keyword evidence="4" id="KW-1185">Reference proteome</keyword>
<dbReference type="RefSeq" id="WP_345862741.1">
    <property type="nucleotide sequence ID" value="NZ_JBDIMF010000001.1"/>
</dbReference>
<dbReference type="Pfam" id="PF01569">
    <property type="entry name" value="PAP2"/>
    <property type="match status" value="1"/>
</dbReference>
<name>A0ABU9XN88_9SPHN</name>